<dbReference type="PROSITE" id="PS51419">
    <property type="entry name" value="RAB"/>
    <property type="match status" value="1"/>
</dbReference>
<comment type="similarity">
    <text evidence="1">Belongs to the small GTPase superfamily. Rab family.</text>
</comment>
<gene>
    <name evidence="6" type="ORF">MGAL_10B019254</name>
</gene>
<protein>
    <submittedName>
        <fullName evidence="6">Ras-related protein Rab-6A</fullName>
    </submittedName>
</protein>
<dbReference type="SMART" id="SM00174">
    <property type="entry name" value="RHO"/>
    <property type="match status" value="1"/>
</dbReference>
<evidence type="ECO:0000256" key="4">
    <source>
        <dbReference type="SAM" id="MobiDB-lite"/>
    </source>
</evidence>
<keyword evidence="5" id="KW-0732">Signal</keyword>
<dbReference type="InterPro" id="IPR005225">
    <property type="entry name" value="Small_GTP-bd"/>
</dbReference>
<feature type="region of interest" description="Disordered" evidence="4">
    <location>
        <begin position="258"/>
        <end position="296"/>
    </location>
</feature>
<dbReference type="Proteomes" id="UP000596742">
    <property type="component" value="Unassembled WGS sequence"/>
</dbReference>
<dbReference type="InterPro" id="IPR050227">
    <property type="entry name" value="Rab"/>
</dbReference>
<dbReference type="SMART" id="SM00176">
    <property type="entry name" value="RAN"/>
    <property type="match status" value="1"/>
</dbReference>
<dbReference type="FunFam" id="3.40.50.300:FF:000139">
    <property type="entry name" value="ras-related protein Rab-6A isoform X1"/>
    <property type="match status" value="1"/>
</dbReference>
<keyword evidence="2" id="KW-0547">Nucleotide-binding</keyword>
<dbReference type="PRINTS" id="PR00449">
    <property type="entry name" value="RASTRNSFRMNG"/>
</dbReference>
<feature type="signal peptide" evidence="5">
    <location>
        <begin position="1"/>
        <end position="17"/>
    </location>
</feature>
<feature type="region of interest" description="Disordered" evidence="4">
    <location>
        <begin position="438"/>
        <end position="495"/>
    </location>
</feature>
<evidence type="ECO:0000256" key="2">
    <source>
        <dbReference type="ARBA" id="ARBA00022741"/>
    </source>
</evidence>
<evidence type="ECO:0000256" key="1">
    <source>
        <dbReference type="ARBA" id="ARBA00006270"/>
    </source>
</evidence>
<evidence type="ECO:0000313" key="6">
    <source>
        <dbReference type="EMBL" id="VDI09830.1"/>
    </source>
</evidence>
<keyword evidence="7" id="KW-1185">Reference proteome</keyword>
<dbReference type="InterPro" id="IPR027417">
    <property type="entry name" value="P-loop_NTPase"/>
</dbReference>
<evidence type="ECO:0000256" key="5">
    <source>
        <dbReference type="SAM" id="SignalP"/>
    </source>
</evidence>
<accession>A0A8B6CTB8</accession>
<name>A0A8B6CTB8_MYTGA</name>
<feature type="compositionally biased region" description="Polar residues" evidence="4">
    <location>
        <begin position="287"/>
        <end position="296"/>
    </location>
</feature>
<comment type="caution">
    <text evidence="6">The sequence shown here is derived from an EMBL/GenBank/DDBJ whole genome shotgun (WGS) entry which is preliminary data.</text>
</comment>
<dbReference type="PROSITE" id="PS51420">
    <property type="entry name" value="RHO"/>
    <property type="match status" value="1"/>
</dbReference>
<dbReference type="OrthoDB" id="63533at2759"/>
<dbReference type="InterPro" id="IPR001806">
    <property type="entry name" value="Small_GTPase"/>
</dbReference>
<proteinExistence type="inferred from homology"/>
<feature type="chain" id="PRO_5032604917" evidence="5">
    <location>
        <begin position="18"/>
        <end position="725"/>
    </location>
</feature>
<feature type="compositionally biased region" description="Polar residues" evidence="4">
    <location>
        <begin position="393"/>
        <end position="418"/>
    </location>
</feature>
<feature type="compositionally biased region" description="Low complexity" evidence="4">
    <location>
        <begin position="264"/>
        <end position="286"/>
    </location>
</feature>
<dbReference type="NCBIfam" id="TIGR00231">
    <property type="entry name" value="small_GTP"/>
    <property type="match status" value="1"/>
</dbReference>
<dbReference type="SUPFAM" id="SSF52540">
    <property type="entry name" value="P-loop containing nucleoside triphosphate hydrolases"/>
    <property type="match status" value="1"/>
</dbReference>
<organism evidence="6 7">
    <name type="scientific">Mytilus galloprovincialis</name>
    <name type="common">Mediterranean mussel</name>
    <dbReference type="NCBI Taxonomy" id="29158"/>
    <lineage>
        <taxon>Eukaryota</taxon>
        <taxon>Metazoa</taxon>
        <taxon>Spiralia</taxon>
        <taxon>Lophotrochozoa</taxon>
        <taxon>Mollusca</taxon>
        <taxon>Bivalvia</taxon>
        <taxon>Autobranchia</taxon>
        <taxon>Pteriomorphia</taxon>
        <taxon>Mytilida</taxon>
        <taxon>Mytiloidea</taxon>
        <taxon>Mytilidae</taxon>
        <taxon>Mytilinae</taxon>
        <taxon>Mytilus</taxon>
    </lineage>
</organism>
<dbReference type="GO" id="GO:0003924">
    <property type="term" value="F:GTPase activity"/>
    <property type="evidence" value="ECO:0007669"/>
    <property type="project" value="InterPro"/>
</dbReference>
<dbReference type="GO" id="GO:0005525">
    <property type="term" value="F:GTP binding"/>
    <property type="evidence" value="ECO:0007669"/>
    <property type="project" value="UniProtKB-KW"/>
</dbReference>
<feature type="compositionally biased region" description="Polar residues" evidence="4">
    <location>
        <begin position="438"/>
        <end position="455"/>
    </location>
</feature>
<dbReference type="Gene3D" id="3.40.50.300">
    <property type="entry name" value="P-loop containing nucleotide triphosphate hydrolases"/>
    <property type="match status" value="1"/>
</dbReference>
<dbReference type="Pfam" id="PF00071">
    <property type="entry name" value="Ras"/>
    <property type="match status" value="1"/>
</dbReference>
<sequence>MAPIIIVCSLILYSLTGIDTCSHLDSCTHQLEEFFNVTRESNDISVMIPLCLNIVVKRSKLQKCENNAVVQCQLGGHEAQYSAYKALKIKARNKCLQDCPTMDDVKICQDLIKYDTIQTSGYSQFCSNYTNIKTTCVDTKLQTCSFRDELFLSGLSGDVKRIVQTICQSGCSSIDKTKQTIDTCNSKFTTSSGNDFADCNLYKQYISCIEKGSPCPQFRQVAKYSKPTLSEAQARCEQSTTSKASTIVISTPAALTTVHRTTRPPKTSPKQSSTTKPSSVTKFVTTGTTDRNAGNLTRTTTHDKEVTKRSLSTHKTIEVSTTFRVRSTTKSILKTPTIPDIKTQNVKTVTPSITYTVKKQNIASVVDEATNSITKDKIITMDTTDLIYHNTISSQTTNPFPTRKSSVEATDSTSQSTKSIRKVDGAISSITNDKITAMDTTDSLNHNTNSIESTNPLPTPLPTPAFQTPSLPTPLPTKRSSVGTKSANKDQQYSGAMKTGPTSLCITILLCFESDITMSSSGEFGNPLRKFKLVFLGEQSVGKTSLITRFMYDSFDNTYQATIGIDFLSKTMYLEDRTIRLQLWDTAGQERFRSLIPSYIRDSSVAVVVYDITNANSFQQTSKWIDDVRTERGSDVIIMLVGNKTDLSDKRQVTSEEGERKAKELNVMFIETSAKAGYNVKQLFRRVAAALPGMEQTDKPKGENIELRPKEVLDSAEQENSGCSC</sequence>
<keyword evidence="3" id="KW-0342">GTP-binding</keyword>
<dbReference type="EMBL" id="UYJE01002332">
    <property type="protein sequence ID" value="VDI09830.1"/>
    <property type="molecule type" value="Genomic_DNA"/>
</dbReference>
<dbReference type="PANTHER" id="PTHR47977">
    <property type="entry name" value="RAS-RELATED PROTEIN RAB"/>
    <property type="match status" value="1"/>
</dbReference>
<reference evidence="6" key="1">
    <citation type="submission" date="2018-11" db="EMBL/GenBank/DDBJ databases">
        <authorList>
            <person name="Alioto T."/>
            <person name="Alioto T."/>
        </authorList>
    </citation>
    <scope>NUCLEOTIDE SEQUENCE</scope>
</reference>
<dbReference type="CDD" id="cd01861">
    <property type="entry name" value="Rab6"/>
    <property type="match status" value="1"/>
</dbReference>
<feature type="compositionally biased region" description="Polar residues" evidence="4">
    <location>
        <begin position="478"/>
        <end position="495"/>
    </location>
</feature>
<dbReference type="AlphaFoldDB" id="A0A8B6CTB8"/>
<dbReference type="PROSITE" id="PS51421">
    <property type="entry name" value="RAS"/>
    <property type="match status" value="1"/>
</dbReference>
<dbReference type="SMART" id="SM00175">
    <property type="entry name" value="RAB"/>
    <property type="match status" value="1"/>
</dbReference>
<evidence type="ECO:0000256" key="3">
    <source>
        <dbReference type="ARBA" id="ARBA00023134"/>
    </source>
</evidence>
<dbReference type="SMART" id="SM00173">
    <property type="entry name" value="RAS"/>
    <property type="match status" value="1"/>
</dbReference>
<feature type="region of interest" description="Disordered" evidence="4">
    <location>
        <begin position="393"/>
        <end position="420"/>
    </location>
</feature>
<evidence type="ECO:0000313" key="7">
    <source>
        <dbReference type="Proteomes" id="UP000596742"/>
    </source>
</evidence>